<dbReference type="InterPro" id="IPR000056">
    <property type="entry name" value="Ribul_P_3_epim-like"/>
</dbReference>
<organism evidence="3 4">
    <name type="scientific">Brachyspira catarrhinii</name>
    <dbReference type="NCBI Taxonomy" id="2528966"/>
    <lineage>
        <taxon>Bacteria</taxon>
        <taxon>Pseudomonadati</taxon>
        <taxon>Spirochaetota</taxon>
        <taxon>Spirochaetia</taxon>
        <taxon>Brachyspirales</taxon>
        <taxon>Brachyspiraceae</taxon>
        <taxon>Brachyspira</taxon>
    </lineage>
</organism>
<sequence length="51" mass="5436">SRNIFLSVDGGINLNTCDKVIEAGANFLVSGSAIIDSEDKKEVINKLKGNK</sequence>
<keyword evidence="2" id="KW-0413">Isomerase</keyword>
<feature type="non-terminal residue" evidence="3">
    <location>
        <position position="1"/>
    </location>
</feature>
<reference evidence="3 4" key="1">
    <citation type="journal article" date="2019" name="Anaerobe">
        <title>Brachyspira catarrhinii sp. nov., an anaerobic intestinal spirochaete isolated from vervet monkeys may have been misidentified as Brachyspira aalborgi in previous studies.</title>
        <authorList>
            <person name="Phillips N.D."/>
            <person name="La T."/>
            <person name="Hampson D.J."/>
        </authorList>
    </citation>
    <scope>NUCLEOTIDE SEQUENCE [LARGE SCALE GENOMIC DNA]</scope>
    <source>
        <strain evidence="3 4">Z12</strain>
    </source>
</reference>
<dbReference type="InterPro" id="IPR013785">
    <property type="entry name" value="Aldolase_TIM"/>
</dbReference>
<proteinExistence type="predicted"/>
<accession>A0ABY2TNQ5</accession>
<comment type="caution">
    <text evidence="3">The sequence shown here is derived from an EMBL/GenBank/DDBJ whole genome shotgun (WGS) entry which is preliminary data.</text>
</comment>
<dbReference type="EMBL" id="SJDU01000373">
    <property type="protein sequence ID" value="TKZ30116.1"/>
    <property type="molecule type" value="Genomic_DNA"/>
</dbReference>
<evidence type="ECO:0000313" key="4">
    <source>
        <dbReference type="Proteomes" id="UP000310168"/>
    </source>
</evidence>
<name>A0ABY2TNQ5_9SPIR</name>
<dbReference type="SUPFAM" id="SSF51366">
    <property type="entry name" value="Ribulose-phoshate binding barrel"/>
    <property type="match status" value="1"/>
</dbReference>
<dbReference type="Proteomes" id="UP000310168">
    <property type="component" value="Unassembled WGS sequence"/>
</dbReference>
<keyword evidence="1" id="KW-0479">Metal-binding</keyword>
<gene>
    <name evidence="3" type="ORF">EZH24_10610</name>
</gene>
<protein>
    <submittedName>
        <fullName evidence="3">Ribulose-phosphate 3-epimerase</fullName>
    </submittedName>
</protein>
<evidence type="ECO:0000256" key="2">
    <source>
        <dbReference type="ARBA" id="ARBA00023235"/>
    </source>
</evidence>
<dbReference type="Pfam" id="PF00834">
    <property type="entry name" value="Ribul_P_3_epim"/>
    <property type="match status" value="1"/>
</dbReference>
<evidence type="ECO:0000256" key="1">
    <source>
        <dbReference type="ARBA" id="ARBA00022723"/>
    </source>
</evidence>
<keyword evidence="4" id="KW-1185">Reference proteome</keyword>
<dbReference type="InterPro" id="IPR011060">
    <property type="entry name" value="RibuloseP-bd_barrel"/>
</dbReference>
<dbReference type="Gene3D" id="3.20.20.70">
    <property type="entry name" value="Aldolase class I"/>
    <property type="match status" value="1"/>
</dbReference>
<evidence type="ECO:0000313" key="3">
    <source>
        <dbReference type="EMBL" id="TKZ30116.1"/>
    </source>
</evidence>